<reference evidence="1" key="1">
    <citation type="journal article" date="2020" name="Stud. Mycol.">
        <title>101 Dothideomycetes genomes: a test case for predicting lifestyles and emergence of pathogens.</title>
        <authorList>
            <person name="Haridas S."/>
            <person name="Albert R."/>
            <person name="Binder M."/>
            <person name="Bloem J."/>
            <person name="Labutti K."/>
            <person name="Salamov A."/>
            <person name="Andreopoulos B."/>
            <person name="Baker S."/>
            <person name="Barry K."/>
            <person name="Bills G."/>
            <person name="Bluhm B."/>
            <person name="Cannon C."/>
            <person name="Castanera R."/>
            <person name="Culley D."/>
            <person name="Daum C."/>
            <person name="Ezra D."/>
            <person name="Gonzalez J."/>
            <person name="Henrissat B."/>
            <person name="Kuo A."/>
            <person name="Liang C."/>
            <person name="Lipzen A."/>
            <person name="Lutzoni F."/>
            <person name="Magnuson J."/>
            <person name="Mondo S."/>
            <person name="Nolan M."/>
            <person name="Ohm R."/>
            <person name="Pangilinan J."/>
            <person name="Park H.-J."/>
            <person name="Ramirez L."/>
            <person name="Alfaro M."/>
            <person name="Sun H."/>
            <person name="Tritt A."/>
            <person name="Yoshinaga Y."/>
            <person name="Zwiers L.-H."/>
            <person name="Turgeon B."/>
            <person name="Goodwin S."/>
            <person name="Spatafora J."/>
            <person name="Crous P."/>
            <person name="Grigoriev I."/>
        </authorList>
    </citation>
    <scope>NUCLEOTIDE SEQUENCE</scope>
    <source>
        <strain evidence="1">CBS 119687</strain>
    </source>
</reference>
<dbReference type="EMBL" id="ML977517">
    <property type="protein sequence ID" value="KAF2125121.1"/>
    <property type="molecule type" value="Genomic_DNA"/>
</dbReference>
<organism evidence="1 2">
    <name type="scientific">Dothidotthia symphoricarpi CBS 119687</name>
    <dbReference type="NCBI Taxonomy" id="1392245"/>
    <lineage>
        <taxon>Eukaryota</taxon>
        <taxon>Fungi</taxon>
        <taxon>Dikarya</taxon>
        <taxon>Ascomycota</taxon>
        <taxon>Pezizomycotina</taxon>
        <taxon>Dothideomycetes</taxon>
        <taxon>Pleosporomycetidae</taxon>
        <taxon>Pleosporales</taxon>
        <taxon>Dothidotthiaceae</taxon>
        <taxon>Dothidotthia</taxon>
    </lineage>
</organism>
<proteinExistence type="predicted"/>
<dbReference type="OrthoDB" id="2823490at2759"/>
<dbReference type="Proteomes" id="UP000799771">
    <property type="component" value="Unassembled WGS sequence"/>
</dbReference>
<sequence>MPGFLSLPRELRDMVYTALLTNTRPKPTLHDTQSISNWTRVWEPSSIHRGEWGCTFSLSAAPNTCASFLVSSRQVHDEMTQAIERARRKSLLAATLDCLAHDESFHYFTWLSIPLVKTARCLAVEGKTPTWTDRMMGGYRYLTAPHRVLGKTNPSSATTTTIQLLCIDIRLSGDRSAKWLGNHAGPERTSWAVCAALKRLFDRDR</sequence>
<dbReference type="RefSeq" id="XP_033519513.1">
    <property type="nucleotide sequence ID" value="XM_033662765.1"/>
</dbReference>
<evidence type="ECO:0000313" key="2">
    <source>
        <dbReference type="Proteomes" id="UP000799771"/>
    </source>
</evidence>
<dbReference type="AlphaFoldDB" id="A0A6A6A3G0"/>
<name>A0A6A6A3G0_9PLEO</name>
<evidence type="ECO:0008006" key="3">
    <source>
        <dbReference type="Google" id="ProtNLM"/>
    </source>
</evidence>
<dbReference type="GeneID" id="54403197"/>
<protein>
    <recommendedName>
        <fullName evidence="3">F-box domain-containing protein</fullName>
    </recommendedName>
</protein>
<keyword evidence="2" id="KW-1185">Reference proteome</keyword>
<gene>
    <name evidence="1" type="ORF">P153DRAFT_254883</name>
</gene>
<accession>A0A6A6A3G0</accession>
<evidence type="ECO:0000313" key="1">
    <source>
        <dbReference type="EMBL" id="KAF2125121.1"/>
    </source>
</evidence>
<feature type="non-terminal residue" evidence="1">
    <location>
        <position position="205"/>
    </location>
</feature>